<evidence type="ECO:0000313" key="2">
    <source>
        <dbReference type="Proteomes" id="UP000247696"/>
    </source>
</evidence>
<dbReference type="Proteomes" id="UP000247696">
    <property type="component" value="Chromosome"/>
</dbReference>
<protein>
    <recommendedName>
        <fullName evidence="3">Replication-relaxation</fullName>
    </recommendedName>
</protein>
<sequence length="267" mass="30018">MTSFQVEASLSANRLELLELLRVHRFATSSQLTRFARPRYGSANSARRQTLRHLAALEDDRLVLRLERRVGGWRGGSQVSVWSLTTAGLRTLTGTRRRQRPQAVSTTFLAHTLATTEVCLVLTESVRALDGTGLELVQEPDCWRRFPGASGEVVTLRPDLAATVTAPDFTDRYFLEVDQATENPARILTTTRRYLAYRATGREQEAAGIFPALVWIVPNLKRQEQLTRHLRAQPDIPRNLWLVLTLPQLPQLVRGGPEAFTDAEDHA</sequence>
<evidence type="ECO:0008006" key="3">
    <source>
        <dbReference type="Google" id="ProtNLM"/>
    </source>
</evidence>
<keyword evidence="2" id="KW-1185">Reference proteome</keyword>
<dbReference type="RefSeq" id="WP_110481723.1">
    <property type="nucleotide sequence ID" value="NZ_CP024988.1"/>
</dbReference>
<evidence type="ECO:0000313" key="1">
    <source>
        <dbReference type="EMBL" id="AWT26768.1"/>
    </source>
</evidence>
<dbReference type="Pfam" id="PF13814">
    <property type="entry name" value="Replic_Relax"/>
    <property type="match status" value="1"/>
</dbReference>
<dbReference type="InterPro" id="IPR025855">
    <property type="entry name" value="Replic_Relax"/>
</dbReference>
<accession>A0A2Z3YPY1</accession>
<proteinExistence type="predicted"/>
<name>A0A2Z3YPY1_9CORY</name>
<dbReference type="KEGG" id="cpre:Csp1_20000"/>
<reference evidence="2" key="1">
    <citation type="submission" date="2017-11" db="EMBL/GenBank/DDBJ databases">
        <title>Otitis media/interna in a cat caused by the recently described species Corynebacterium provencense.</title>
        <authorList>
            <person name="Kittl S."/>
            <person name="Brodard I."/>
            <person name="Rychener L."/>
            <person name="Jores J."/>
            <person name="Roosje P."/>
            <person name="Gobeli Brawand S."/>
        </authorList>
    </citation>
    <scope>NUCLEOTIDE SEQUENCE [LARGE SCALE GENOMIC DNA]</scope>
    <source>
        <strain evidence="2">17KM38</strain>
    </source>
</reference>
<dbReference type="EMBL" id="CP024988">
    <property type="protein sequence ID" value="AWT26768.1"/>
    <property type="molecule type" value="Genomic_DNA"/>
</dbReference>
<gene>
    <name evidence="1" type="ORF">Csp1_20000</name>
</gene>
<organism evidence="1 2">
    <name type="scientific">Corynebacterium provencense</name>
    <dbReference type="NCBI Taxonomy" id="1737425"/>
    <lineage>
        <taxon>Bacteria</taxon>
        <taxon>Bacillati</taxon>
        <taxon>Actinomycetota</taxon>
        <taxon>Actinomycetes</taxon>
        <taxon>Mycobacteriales</taxon>
        <taxon>Corynebacteriaceae</taxon>
        <taxon>Corynebacterium</taxon>
    </lineage>
</organism>
<dbReference type="OrthoDB" id="4146863at2"/>
<dbReference type="AlphaFoldDB" id="A0A2Z3YPY1"/>